<organism evidence="1 2">
    <name type="scientific">Candidatus Xenolissoclinum pacificiensis L6</name>
    <dbReference type="NCBI Taxonomy" id="1401685"/>
    <lineage>
        <taxon>Bacteria</taxon>
        <taxon>Pseudomonadati</taxon>
        <taxon>Pseudomonadota</taxon>
        <taxon>Alphaproteobacteria</taxon>
        <taxon>Rickettsiales</taxon>
        <taxon>Anaplasmataceae</taxon>
        <taxon>Candidatus Xenolissoclinum</taxon>
    </lineage>
</organism>
<dbReference type="Proteomes" id="UP000018951">
    <property type="component" value="Unassembled WGS sequence"/>
</dbReference>
<proteinExistence type="predicted"/>
<comment type="caution">
    <text evidence="1">The sequence shown here is derived from an EMBL/GenBank/DDBJ whole genome shotgun (WGS) entry which is preliminary data.</text>
</comment>
<reference evidence="1 2" key="1">
    <citation type="journal article" date="2013" name="PLoS ONE">
        <title>Bacterial endosymbiosis in a chordate host: long-term co-evolution and conservation of secondary metabolism.</title>
        <authorList>
            <person name="Kwan J.C."/>
            <person name="Schmidt E.W."/>
        </authorList>
    </citation>
    <scope>NUCLEOTIDE SEQUENCE [LARGE SCALE GENOMIC DNA]</scope>
    <source>
        <strain evidence="2">L6</strain>
    </source>
</reference>
<gene>
    <name evidence="1" type="ORF">P857_1120</name>
</gene>
<sequence length="48" mass="5542">MASCNDHESSKKCFYNSVVDTSNLIQQNIALYKEYLLNCLEPEQNKKS</sequence>
<dbReference type="EMBL" id="AXCJ01000001">
    <property type="protein sequence ID" value="ETO91940.1"/>
    <property type="molecule type" value="Genomic_DNA"/>
</dbReference>
<evidence type="ECO:0000313" key="2">
    <source>
        <dbReference type="Proteomes" id="UP000018951"/>
    </source>
</evidence>
<protein>
    <submittedName>
        <fullName evidence="1">Uncharacterized protein</fullName>
    </submittedName>
</protein>
<keyword evidence="2" id="KW-1185">Reference proteome</keyword>
<evidence type="ECO:0000313" key="1">
    <source>
        <dbReference type="EMBL" id="ETO91940.1"/>
    </source>
</evidence>
<dbReference type="AlphaFoldDB" id="W2V1E0"/>
<accession>W2V1E0</accession>
<name>W2V1E0_9RICK</name>